<protein>
    <recommendedName>
        <fullName evidence="4">RRM domain-containing protein</fullName>
    </recommendedName>
</protein>
<proteinExistence type="predicted"/>
<feature type="region of interest" description="Disordered" evidence="3">
    <location>
        <begin position="611"/>
        <end position="642"/>
    </location>
</feature>
<name>A0A250X240_9CHLO</name>
<feature type="compositionally biased region" description="Polar residues" evidence="3">
    <location>
        <begin position="518"/>
        <end position="527"/>
    </location>
</feature>
<feature type="compositionally biased region" description="Polar residues" evidence="3">
    <location>
        <begin position="503"/>
        <end position="512"/>
    </location>
</feature>
<sequence>MVLDSKGKEIVDWADDEEDLEPSAQDEISTTEHADSRHFLLVGNVPRELSPDQFMDVLEMDSAKILDLRPVQDARTEKIAATWLVEFSAESDMTLAMRTLDGQKVADLVLWALPENARAIDQHQVTPHTGMHSSVRPMAHGGETSNFQKMYKKEPYQGSCGRDVLERSQRSFGPPGQFNGQQYGGEFQQHSGRGYAPRGQQHEGSGQRFGGGDGGDYQQRGDRPHYQYGGRDPYSGQRGSGGSFGRQGGPAGHVGGGMGGRFGSGGPSGRHVPGAEGYMGGGGGPGRYHNNDGGSGAIFSRGKVSEEGQPQALIHSGDPADAPQRKPLNLLKRQVPVEGGSSVEAVPHSEEGFKPAVTGKSDPFGGARPVDTAAKLRELEEKKKMEAEAAAAEVARKAAEEAEAARHAAEAEARIAQVIAERSRSEAARAWEAAAREGQIIAERQAAALYAMQQRPPQIPMPSFPPPPVPFPAMDGRQVVLLRHPPQPAPAVQILEPVQSGSDYLLTPSTGTEVGASQGLSSYSGVQHQERSSHRGGGQGGRGGGRSGRFGNGRSSVPGGDLSVTLAPNPMGPDFPAPSPSEWSSTSIPQTALRLQSAQGMMMDGSTAGLSMSGMEPSPVPRANSEGPGGGRGHGRRFRGRGRVRGLLREEGRPREFTDENQEVPASVATAAVLAALEGSPAVIDPVQAPVLADATAERPAHTRGPGRGRSRGKGAPDVIACGTEGLPYNGPEEERERVAGGRGRYVRKGPPVDQVEQQKLAAGERGDPARGGLPANRVPYEGPFPKAGHVRTETPTVLPGSADSGASGAERKGPLQRKEGKSGERPATATSSSKDKAAPAAAASPVPGKAQQLYQKIEGAAPKATTKMTNSFALLDLVADD</sequence>
<evidence type="ECO:0000313" key="5">
    <source>
        <dbReference type="EMBL" id="GAX76810.1"/>
    </source>
</evidence>
<dbReference type="STRING" id="1157962.A0A250X240"/>
<keyword evidence="1" id="KW-0694">RNA-binding</keyword>
<dbReference type="AlphaFoldDB" id="A0A250X240"/>
<evidence type="ECO:0000259" key="4">
    <source>
        <dbReference type="PROSITE" id="PS50102"/>
    </source>
</evidence>
<feature type="compositionally biased region" description="Low complexity" evidence="3">
    <location>
        <begin position="827"/>
        <end position="851"/>
    </location>
</feature>
<evidence type="ECO:0000256" key="2">
    <source>
        <dbReference type="SAM" id="Coils"/>
    </source>
</evidence>
<accession>A0A250X240</accession>
<keyword evidence="6" id="KW-1185">Reference proteome</keyword>
<feature type="compositionally biased region" description="Gly residues" evidence="3">
    <location>
        <begin position="535"/>
        <end position="551"/>
    </location>
</feature>
<feature type="region of interest" description="Disordered" evidence="3">
    <location>
        <begin position="339"/>
        <end position="368"/>
    </location>
</feature>
<evidence type="ECO:0000256" key="3">
    <source>
        <dbReference type="SAM" id="MobiDB-lite"/>
    </source>
</evidence>
<dbReference type="PROSITE" id="PS50102">
    <property type="entry name" value="RRM"/>
    <property type="match status" value="1"/>
</dbReference>
<feature type="compositionally biased region" description="Basic residues" evidence="3">
    <location>
        <begin position="633"/>
        <end position="642"/>
    </location>
</feature>
<dbReference type="InterPro" id="IPR000504">
    <property type="entry name" value="RRM_dom"/>
</dbReference>
<feature type="compositionally biased region" description="Pro residues" evidence="3">
    <location>
        <begin position="570"/>
        <end position="579"/>
    </location>
</feature>
<feature type="compositionally biased region" description="Acidic residues" evidence="3">
    <location>
        <begin position="12"/>
        <end position="21"/>
    </location>
</feature>
<feature type="region of interest" description="Disordered" evidence="3">
    <location>
        <begin position="1"/>
        <end position="32"/>
    </location>
</feature>
<feature type="compositionally biased region" description="Basic and acidic residues" evidence="3">
    <location>
        <begin position="810"/>
        <end position="825"/>
    </location>
</feature>
<dbReference type="Proteomes" id="UP000232323">
    <property type="component" value="Unassembled WGS sequence"/>
</dbReference>
<feature type="region of interest" description="Disordered" evidence="3">
    <location>
        <begin position="166"/>
        <end position="325"/>
    </location>
</feature>
<organism evidence="5 6">
    <name type="scientific">Chlamydomonas eustigma</name>
    <dbReference type="NCBI Taxonomy" id="1157962"/>
    <lineage>
        <taxon>Eukaryota</taxon>
        <taxon>Viridiplantae</taxon>
        <taxon>Chlorophyta</taxon>
        <taxon>core chlorophytes</taxon>
        <taxon>Chlorophyceae</taxon>
        <taxon>CS clade</taxon>
        <taxon>Chlamydomonadales</taxon>
        <taxon>Chlamydomonadaceae</taxon>
        <taxon>Chlamydomonas</taxon>
    </lineage>
</organism>
<keyword evidence="2" id="KW-0175">Coiled coil</keyword>
<feature type="compositionally biased region" description="Gly residues" evidence="3">
    <location>
        <begin position="277"/>
        <end position="286"/>
    </location>
</feature>
<reference evidence="5 6" key="1">
    <citation type="submission" date="2017-08" db="EMBL/GenBank/DDBJ databases">
        <title>Acidophilic green algal genome provides insights into adaptation to an acidic environment.</title>
        <authorList>
            <person name="Hirooka S."/>
            <person name="Hirose Y."/>
            <person name="Kanesaki Y."/>
            <person name="Higuchi S."/>
            <person name="Fujiwara T."/>
            <person name="Onuma R."/>
            <person name="Era A."/>
            <person name="Ohbayashi R."/>
            <person name="Uzuka A."/>
            <person name="Nozaki H."/>
            <person name="Yoshikawa H."/>
            <person name="Miyagishima S.Y."/>
        </authorList>
    </citation>
    <scope>NUCLEOTIDE SEQUENCE [LARGE SCALE GENOMIC DNA]</scope>
    <source>
        <strain evidence="5 6">NIES-2499</strain>
    </source>
</reference>
<gene>
    <name evidence="5" type="ORF">CEUSTIGMA_g4256.t1</name>
</gene>
<dbReference type="EMBL" id="BEGY01000020">
    <property type="protein sequence ID" value="GAX76810.1"/>
    <property type="molecule type" value="Genomic_DNA"/>
</dbReference>
<dbReference type="GO" id="GO:0003723">
    <property type="term" value="F:RNA binding"/>
    <property type="evidence" value="ECO:0007669"/>
    <property type="project" value="UniProtKB-UniRule"/>
</dbReference>
<dbReference type="SUPFAM" id="SSF54928">
    <property type="entry name" value="RNA-binding domain, RBD"/>
    <property type="match status" value="1"/>
</dbReference>
<feature type="region of interest" description="Disordered" evidence="3">
    <location>
        <begin position="695"/>
        <end position="852"/>
    </location>
</feature>
<feature type="coiled-coil region" evidence="2">
    <location>
        <begin position="373"/>
        <end position="428"/>
    </location>
</feature>
<comment type="caution">
    <text evidence="5">The sequence shown here is derived from an EMBL/GenBank/DDBJ whole genome shotgun (WGS) entry which is preliminary data.</text>
</comment>
<feature type="region of interest" description="Disordered" evidence="3">
    <location>
        <begin position="503"/>
        <end position="588"/>
    </location>
</feature>
<feature type="compositionally biased region" description="Basic and acidic residues" evidence="3">
    <location>
        <begin position="1"/>
        <end position="11"/>
    </location>
</feature>
<feature type="domain" description="RRM" evidence="4">
    <location>
        <begin position="38"/>
        <end position="127"/>
    </location>
</feature>
<dbReference type="InterPro" id="IPR035979">
    <property type="entry name" value="RBD_domain_sf"/>
</dbReference>
<evidence type="ECO:0000313" key="6">
    <source>
        <dbReference type="Proteomes" id="UP000232323"/>
    </source>
</evidence>
<feature type="compositionally biased region" description="Gly residues" evidence="3">
    <location>
        <begin position="238"/>
        <end position="268"/>
    </location>
</feature>
<evidence type="ECO:0000256" key="1">
    <source>
        <dbReference type="PROSITE-ProRule" id="PRU00176"/>
    </source>
</evidence>